<name>A0A0C2NDD8_THEKT</name>
<dbReference type="Proteomes" id="UP000031668">
    <property type="component" value="Unassembled WGS sequence"/>
</dbReference>
<proteinExistence type="inferred from homology"/>
<keyword evidence="2" id="KW-0812">Transmembrane</keyword>
<dbReference type="AlphaFoldDB" id="A0A0C2NDD8"/>
<dbReference type="InterPro" id="IPR006461">
    <property type="entry name" value="PLAC_motif_containing"/>
</dbReference>
<comment type="caution">
    <text evidence="3">The sequence shown here is derived from an EMBL/GenBank/DDBJ whole genome shotgun (WGS) entry which is preliminary data.</text>
</comment>
<feature type="transmembrane region" description="Helical" evidence="2">
    <location>
        <begin position="41"/>
        <end position="58"/>
    </location>
</feature>
<keyword evidence="2" id="KW-0472">Membrane</keyword>
<reference evidence="3 4" key="1">
    <citation type="journal article" date="2014" name="Genome Biol. Evol.">
        <title>The genome of the myxosporean Thelohanellus kitauei shows adaptations to nutrient acquisition within its fish host.</title>
        <authorList>
            <person name="Yang Y."/>
            <person name="Xiong J."/>
            <person name="Zhou Z."/>
            <person name="Huo F."/>
            <person name="Miao W."/>
            <person name="Ran C."/>
            <person name="Liu Y."/>
            <person name="Zhang J."/>
            <person name="Feng J."/>
            <person name="Wang M."/>
            <person name="Wang M."/>
            <person name="Wang L."/>
            <person name="Yao B."/>
        </authorList>
    </citation>
    <scope>NUCLEOTIDE SEQUENCE [LARGE SCALE GENOMIC DNA]</scope>
    <source>
        <strain evidence="3">Wuqing</strain>
    </source>
</reference>
<evidence type="ECO:0000313" key="3">
    <source>
        <dbReference type="EMBL" id="KII71992.1"/>
    </source>
</evidence>
<dbReference type="EMBL" id="JWZT01001474">
    <property type="protein sequence ID" value="KII71992.1"/>
    <property type="molecule type" value="Genomic_DNA"/>
</dbReference>
<dbReference type="Pfam" id="PF04749">
    <property type="entry name" value="PLAC8"/>
    <property type="match status" value="1"/>
</dbReference>
<evidence type="ECO:0000256" key="1">
    <source>
        <dbReference type="ARBA" id="ARBA00009024"/>
    </source>
</evidence>
<comment type="similarity">
    <text evidence="1">Belongs to the cornifelin family.</text>
</comment>
<sequence>MAEFKYKLCDICISPRTSVEVCCVPCLTARNIAISTDESEMLYLLLPLIVPLHSVAIIQRNRVRRVRNIIGSDFEDLAIGLCCPWCSMVQCHNEFMLTIKR</sequence>
<gene>
    <name evidence="3" type="ORF">RF11_08508</name>
</gene>
<keyword evidence="2" id="KW-1133">Transmembrane helix</keyword>
<accession>A0A0C2NDD8</accession>
<evidence type="ECO:0000256" key="2">
    <source>
        <dbReference type="SAM" id="Phobius"/>
    </source>
</evidence>
<evidence type="ECO:0000313" key="4">
    <source>
        <dbReference type="Proteomes" id="UP000031668"/>
    </source>
</evidence>
<protein>
    <submittedName>
        <fullName evidence="3">Uncharacterized protein</fullName>
    </submittedName>
</protein>
<organism evidence="3 4">
    <name type="scientific">Thelohanellus kitauei</name>
    <name type="common">Myxosporean</name>
    <dbReference type="NCBI Taxonomy" id="669202"/>
    <lineage>
        <taxon>Eukaryota</taxon>
        <taxon>Metazoa</taxon>
        <taxon>Cnidaria</taxon>
        <taxon>Myxozoa</taxon>
        <taxon>Myxosporea</taxon>
        <taxon>Bivalvulida</taxon>
        <taxon>Platysporina</taxon>
        <taxon>Myxobolidae</taxon>
        <taxon>Thelohanellus</taxon>
    </lineage>
</organism>
<keyword evidence="4" id="KW-1185">Reference proteome</keyword>